<feature type="domain" description="PhoH-like protein" evidence="7">
    <location>
        <begin position="116"/>
        <end position="319"/>
    </location>
</feature>
<dbReference type="OrthoDB" id="9805148at2"/>
<evidence type="ECO:0000313" key="9">
    <source>
        <dbReference type="Proteomes" id="UP000318307"/>
    </source>
</evidence>
<dbReference type="RefSeq" id="WP_144684914.1">
    <property type="nucleotide sequence ID" value="NZ_VLLC01000013.1"/>
</dbReference>
<proteinExistence type="inferred from homology"/>
<dbReference type="Gene3D" id="3.40.50.300">
    <property type="entry name" value="P-loop containing nucleotide triphosphate hydrolases"/>
    <property type="match status" value="1"/>
</dbReference>
<dbReference type="InterPro" id="IPR003714">
    <property type="entry name" value="PhoH"/>
</dbReference>
<protein>
    <recommendedName>
        <fullName evidence="6">PhoH-like protein</fullName>
    </recommendedName>
</protein>
<dbReference type="SUPFAM" id="SSF52540">
    <property type="entry name" value="P-loop containing nucleoside triphosphate hydrolases"/>
    <property type="match status" value="1"/>
</dbReference>
<dbReference type="GO" id="GO:0005524">
    <property type="term" value="F:ATP binding"/>
    <property type="evidence" value="ECO:0007669"/>
    <property type="project" value="UniProtKB-KW"/>
</dbReference>
<dbReference type="InterPro" id="IPR051451">
    <property type="entry name" value="PhoH2-like"/>
</dbReference>
<keyword evidence="3" id="KW-0963">Cytoplasm</keyword>
<dbReference type="Proteomes" id="UP000318307">
    <property type="component" value="Unassembled WGS sequence"/>
</dbReference>
<evidence type="ECO:0000256" key="6">
    <source>
        <dbReference type="ARBA" id="ARBA00039970"/>
    </source>
</evidence>
<evidence type="ECO:0000256" key="3">
    <source>
        <dbReference type="ARBA" id="ARBA00022490"/>
    </source>
</evidence>
<comment type="similarity">
    <text evidence="2">Belongs to the PhoH family.</text>
</comment>
<dbReference type="PANTHER" id="PTHR30473:SF1">
    <property type="entry name" value="PHOH-LIKE PROTEIN"/>
    <property type="match status" value="1"/>
</dbReference>
<evidence type="ECO:0000256" key="2">
    <source>
        <dbReference type="ARBA" id="ARBA00010393"/>
    </source>
</evidence>
<evidence type="ECO:0000313" key="8">
    <source>
        <dbReference type="EMBL" id="TWI71672.1"/>
    </source>
</evidence>
<dbReference type="EMBL" id="VLLC01000013">
    <property type="protein sequence ID" value="TWI71672.1"/>
    <property type="molecule type" value="Genomic_DNA"/>
</dbReference>
<dbReference type="GO" id="GO:0005829">
    <property type="term" value="C:cytosol"/>
    <property type="evidence" value="ECO:0007669"/>
    <property type="project" value="TreeGrafter"/>
</dbReference>
<sequence>MKNQKKNSIQANHAFDDPMLARQLFGEQNRNLHRIASSLAISLHSRGDQLLMEGETSQVQLARKVLDQLYGLLRKGYPVYPNDIDYAVQAIQANDKVNLKEIFLDTIYVTANKRCITPKNPNQKSYIEAIRNHDIVFGIGPAGTGKTYLAMAMAVAALSRGEVNRIILTRPAVEAGESLGFLPGDLAEKIDPYLRPLYDALHDMMKFEKAEGFIQQGVIEVAPLAFMRGRTLNDAFIILDEAQNTTTEQMKMFLTRIGFNSKTIVTGDVTQIDLPSKKKSGLLQAVDILQDIEGIAFTFFDQKDVVRHHIVRRIINAYEKLQAKENGMEELRPQLP</sequence>
<evidence type="ECO:0000256" key="1">
    <source>
        <dbReference type="ARBA" id="ARBA00004496"/>
    </source>
</evidence>
<keyword evidence="9" id="KW-1185">Reference proteome</keyword>
<keyword evidence="5" id="KW-0067">ATP-binding</keyword>
<organism evidence="8 9">
    <name type="scientific">Desulfobotulus alkaliphilus</name>
    <dbReference type="NCBI Taxonomy" id="622671"/>
    <lineage>
        <taxon>Bacteria</taxon>
        <taxon>Pseudomonadati</taxon>
        <taxon>Thermodesulfobacteriota</taxon>
        <taxon>Desulfobacteria</taxon>
        <taxon>Desulfobacterales</taxon>
        <taxon>Desulfobacteraceae</taxon>
        <taxon>Desulfobotulus</taxon>
    </lineage>
</organism>
<evidence type="ECO:0000256" key="4">
    <source>
        <dbReference type="ARBA" id="ARBA00022741"/>
    </source>
</evidence>
<name>A0A562RRL2_9BACT</name>
<gene>
    <name evidence="8" type="ORF">LZ24_01945</name>
</gene>
<reference evidence="8 9" key="1">
    <citation type="submission" date="2019-07" db="EMBL/GenBank/DDBJ databases">
        <title>Genome sequencing of 100 strains of the haloalkaliphilic chemolithoautotrophic sulfur-oxidizing bacterium Thioalkalivibrio.</title>
        <authorList>
            <person name="Muyzer G."/>
        </authorList>
    </citation>
    <scope>NUCLEOTIDE SEQUENCE [LARGE SCALE GENOMIC DNA]</scope>
    <source>
        <strain evidence="8 9">ASO4-4</strain>
    </source>
</reference>
<keyword evidence="4" id="KW-0547">Nucleotide-binding</keyword>
<comment type="caution">
    <text evidence="8">The sequence shown here is derived from an EMBL/GenBank/DDBJ whole genome shotgun (WGS) entry which is preliminary data.</text>
</comment>
<dbReference type="FunFam" id="3.40.50.300:FF:000013">
    <property type="entry name" value="PhoH family ATPase"/>
    <property type="match status" value="1"/>
</dbReference>
<dbReference type="InterPro" id="IPR027417">
    <property type="entry name" value="P-loop_NTPase"/>
</dbReference>
<dbReference type="Pfam" id="PF02562">
    <property type="entry name" value="PhoH"/>
    <property type="match status" value="1"/>
</dbReference>
<comment type="subcellular location">
    <subcellularLocation>
        <location evidence="1">Cytoplasm</location>
    </subcellularLocation>
</comment>
<dbReference type="AlphaFoldDB" id="A0A562RRL2"/>
<dbReference type="PANTHER" id="PTHR30473">
    <property type="entry name" value="PROTEIN PHOH"/>
    <property type="match status" value="1"/>
</dbReference>
<evidence type="ECO:0000259" key="7">
    <source>
        <dbReference type="Pfam" id="PF02562"/>
    </source>
</evidence>
<accession>A0A562RRL2</accession>
<evidence type="ECO:0000256" key="5">
    <source>
        <dbReference type="ARBA" id="ARBA00022840"/>
    </source>
</evidence>